<keyword evidence="5" id="KW-0762">Sugar transport</keyword>
<feature type="domain" description="ABC transmembrane type-1" evidence="10">
    <location>
        <begin position="71"/>
        <end position="258"/>
    </location>
</feature>
<gene>
    <name evidence="11" type="primary">ycjP_2</name>
    <name evidence="11" type="ORF">AN619_17040</name>
</gene>
<dbReference type="OrthoDB" id="42677at2"/>
<feature type="transmembrane region" description="Helical" evidence="9">
    <location>
        <begin position="75"/>
        <end position="94"/>
    </location>
</feature>
<dbReference type="RefSeq" id="WP_068556341.1">
    <property type="nucleotide sequence ID" value="NZ_LOEE01000034.1"/>
</dbReference>
<name>A0A140L4G5_9FIRM</name>
<sequence length="273" mass="30935">MASKKIWKKILFYLGIALICFFMATPVYILFRISFSIPEEVLTQHPKFLITNFTFKHWDQVLKSGNLWPPLRKSLLVATFTMLSSLVIAVPACYAISRLNKRLKYIIVLSLFFTRMFPNVGIALPISVVFLKWNLLDTHLGLVLAHLIEQLPFICWILVSTFETIPFDLEEAAMIDGAGRLQTLASVILPVAAPGIAVSAMLTWLNSWNEFTYALYLSLSTRTLPLQIYYYVSRGGFFQQAAYSTILAVPVLILTLVLQRFIRGEYLKGAVKG</sequence>
<comment type="similarity">
    <text evidence="2">Belongs to the binding-protein-dependent transport system permease family. MalFG subfamily.</text>
</comment>
<evidence type="ECO:0000256" key="8">
    <source>
        <dbReference type="ARBA" id="ARBA00023136"/>
    </source>
</evidence>
<dbReference type="PANTHER" id="PTHR32243:SF50">
    <property type="entry name" value="MALTOSE_MALTODEXTRIN TRANSPORT SYSTEM PERMEASE PROTEIN MALG"/>
    <property type="match status" value="1"/>
</dbReference>
<evidence type="ECO:0000313" key="12">
    <source>
        <dbReference type="Proteomes" id="UP000070456"/>
    </source>
</evidence>
<feature type="transmembrane region" description="Helical" evidence="9">
    <location>
        <begin position="106"/>
        <end position="131"/>
    </location>
</feature>
<evidence type="ECO:0000256" key="2">
    <source>
        <dbReference type="ARBA" id="ARBA00009047"/>
    </source>
</evidence>
<dbReference type="CDD" id="cd06261">
    <property type="entry name" value="TM_PBP2"/>
    <property type="match status" value="1"/>
</dbReference>
<dbReference type="Pfam" id="PF00528">
    <property type="entry name" value="BPD_transp_1"/>
    <property type="match status" value="1"/>
</dbReference>
<keyword evidence="12" id="KW-1185">Reference proteome</keyword>
<keyword evidence="6 9" id="KW-0812">Transmembrane</keyword>
<dbReference type="PATRIC" id="fig|520762.4.peg.1891"/>
<accession>A0A140L4G5</accession>
<feature type="transmembrane region" description="Helical" evidence="9">
    <location>
        <begin position="183"/>
        <end position="205"/>
    </location>
</feature>
<keyword evidence="8 9" id="KW-0472">Membrane</keyword>
<comment type="subcellular location">
    <subcellularLocation>
        <location evidence="1 9">Cell membrane</location>
        <topology evidence="1 9">Multi-pass membrane protein</topology>
    </subcellularLocation>
</comment>
<dbReference type="PANTHER" id="PTHR32243">
    <property type="entry name" value="MALTOSE TRANSPORT SYSTEM PERMEASE-RELATED"/>
    <property type="match status" value="1"/>
</dbReference>
<dbReference type="AlphaFoldDB" id="A0A140L4G5"/>
<evidence type="ECO:0000313" key="11">
    <source>
        <dbReference type="EMBL" id="KXG75440.1"/>
    </source>
</evidence>
<dbReference type="EMBL" id="LOEE01000034">
    <property type="protein sequence ID" value="KXG75440.1"/>
    <property type="molecule type" value="Genomic_DNA"/>
</dbReference>
<dbReference type="STRING" id="520762.AN619_17040"/>
<keyword evidence="7 9" id="KW-1133">Transmembrane helix</keyword>
<evidence type="ECO:0000256" key="3">
    <source>
        <dbReference type="ARBA" id="ARBA00022448"/>
    </source>
</evidence>
<dbReference type="InterPro" id="IPR000515">
    <property type="entry name" value="MetI-like"/>
</dbReference>
<evidence type="ECO:0000256" key="4">
    <source>
        <dbReference type="ARBA" id="ARBA00022475"/>
    </source>
</evidence>
<feature type="transmembrane region" description="Helical" evidence="9">
    <location>
        <begin position="12"/>
        <end position="31"/>
    </location>
</feature>
<feature type="transmembrane region" description="Helical" evidence="9">
    <location>
        <begin position="143"/>
        <end position="162"/>
    </location>
</feature>
<feature type="transmembrane region" description="Helical" evidence="9">
    <location>
        <begin position="241"/>
        <end position="262"/>
    </location>
</feature>
<keyword evidence="3 9" id="KW-0813">Transport</keyword>
<protein>
    <submittedName>
        <fullName evidence="11">Inner membrane ABC transporter permease protein YcjP</fullName>
    </submittedName>
</protein>
<dbReference type="InterPro" id="IPR035906">
    <property type="entry name" value="MetI-like_sf"/>
</dbReference>
<reference evidence="11 12" key="1">
    <citation type="submission" date="2015-12" db="EMBL/GenBank/DDBJ databases">
        <title>Draft genome sequence of the thermoanaerobe Thermotalea metallivorans, an isolate from the runoff channel of the Great Artesian Basin, Australia.</title>
        <authorList>
            <person name="Patel B.K."/>
        </authorList>
    </citation>
    <scope>NUCLEOTIDE SEQUENCE [LARGE SCALE GENOMIC DNA]</scope>
    <source>
        <strain evidence="11 12">B2-1</strain>
    </source>
</reference>
<dbReference type="GO" id="GO:0005886">
    <property type="term" value="C:plasma membrane"/>
    <property type="evidence" value="ECO:0007669"/>
    <property type="project" value="UniProtKB-SubCell"/>
</dbReference>
<dbReference type="GO" id="GO:0055085">
    <property type="term" value="P:transmembrane transport"/>
    <property type="evidence" value="ECO:0007669"/>
    <property type="project" value="InterPro"/>
</dbReference>
<evidence type="ECO:0000256" key="5">
    <source>
        <dbReference type="ARBA" id="ARBA00022597"/>
    </source>
</evidence>
<dbReference type="SUPFAM" id="SSF161098">
    <property type="entry name" value="MetI-like"/>
    <property type="match status" value="1"/>
</dbReference>
<evidence type="ECO:0000256" key="7">
    <source>
        <dbReference type="ARBA" id="ARBA00022989"/>
    </source>
</evidence>
<keyword evidence="4" id="KW-1003">Cell membrane</keyword>
<dbReference type="Proteomes" id="UP000070456">
    <property type="component" value="Unassembled WGS sequence"/>
</dbReference>
<organism evidence="11 12">
    <name type="scientific">Thermotalea metallivorans</name>
    <dbReference type="NCBI Taxonomy" id="520762"/>
    <lineage>
        <taxon>Bacteria</taxon>
        <taxon>Bacillati</taxon>
        <taxon>Bacillota</taxon>
        <taxon>Clostridia</taxon>
        <taxon>Peptostreptococcales</taxon>
        <taxon>Thermotaleaceae</taxon>
        <taxon>Thermotalea</taxon>
    </lineage>
</organism>
<evidence type="ECO:0000259" key="10">
    <source>
        <dbReference type="PROSITE" id="PS50928"/>
    </source>
</evidence>
<proteinExistence type="inferred from homology"/>
<dbReference type="InterPro" id="IPR050901">
    <property type="entry name" value="BP-dep_ABC_trans_perm"/>
</dbReference>
<evidence type="ECO:0000256" key="9">
    <source>
        <dbReference type="RuleBase" id="RU363032"/>
    </source>
</evidence>
<evidence type="ECO:0000256" key="1">
    <source>
        <dbReference type="ARBA" id="ARBA00004651"/>
    </source>
</evidence>
<dbReference type="Gene3D" id="1.10.3720.10">
    <property type="entry name" value="MetI-like"/>
    <property type="match status" value="1"/>
</dbReference>
<evidence type="ECO:0000256" key="6">
    <source>
        <dbReference type="ARBA" id="ARBA00022692"/>
    </source>
</evidence>
<dbReference type="PROSITE" id="PS50928">
    <property type="entry name" value="ABC_TM1"/>
    <property type="match status" value="1"/>
</dbReference>
<comment type="caution">
    <text evidence="11">The sequence shown here is derived from an EMBL/GenBank/DDBJ whole genome shotgun (WGS) entry which is preliminary data.</text>
</comment>